<reference evidence="1" key="1">
    <citation type="journal article" date="2019" name="Environ. Microbiol.">
        <title>Fungal ecological strategies reflected in gene transcription - a case study of two litter decomposers.</title>
        <authorList>
            <person name="Barbi F."/>
            <person name="Kohler A."/>
            <person name="Barry K."/>
            <person name="Baskaran P."/>
            <person name="Daum C."/>
            <person name="Fauchery L."/>
            <person name="Ihrmark K."/>
            <person name="Kuo A."/>
            <person name="LaButti K."/>
            <person name="Lipzen A."/>
            <person name="Morin E."/>
            <person name="Grigoriev I.V."/>
            <person name="Henrissat B."/>
            <person name="Lindahl B."/>
            <person name="Martin F."/>
        </authorList>
    </citation>
    <scope>NUCLEOTIDE SEQUENCE</scope>
    <source>
        <strain evidence="1">JB14</strain>
    </source>
</reference>
<dbReference type="EMBL" id="ML769396">
    <property type="protein sequence ID" value="KAE9407427.1"/>
    <property type="molecule type" value="Genomic_DNA"/>
</dbReference>
<dbReference type="AlphaFoldDB" id="A0A6A4IEC8"/>
<organism evidence="1 2">
    <name type="scientific">Gymnopus androsaceus JB14</name>
    <dbReference type="NCBI Taxonomy" id="1447944"/>
    <lineage>
        <taxon>Eukaryota</taxon>
        <taxon>Fungi</taxon>
        <taxon>Dikarya</taxon>
        <taxon>Basidiomycota</taxon>
        <taxon>Agaricomycotina</taxon>
        <taxon>Agaricomycetes</taxon>
        <taxon>Agaricomycetidae</taxon>
        <taxon>Agaricales</taxon>
        <taxon>Marasmiineae</taxon>
        <taxon>Omphalotaceae</taxon>
        <taxon>Gymnopus</taxon>
    </lineage>
</organism>
<keyword evidence="2" id="KW-1185">Reference proteome</keyword>
<evidence type="ECO:0000313" key="1">
    <source>
        <dbReference type="EMBL" id="KAE9407427.1"/>
    </source>
</evidence>
<sequence length="293" mass="33963">SYYATFEDELVILAHGINAYNAATRRIFTLRAYVILKLRDIVAIEEDLNLTGHNGFCPCRSCRIRGFRNITGGGKNYYTPLTSPNLEPDGTCRSWNPSNLPLRSHQDWNMTTLQIEATRSKKAADNIKFDQGIRGMPSFGTRVSSLDFVCSFPWDWMHQFKNIIQALVKFWKGKYKKLDAGTESFEISLEVWKEIGKETVAAVKTILSAFVRVLADIADKSYLYTAESWIFWFIHVAPIVLRGRFSDKKYYTHACELGELMKMTLKFTELRKDVEVFRERAIIWYRQYEESVV</sequence>
<proteinExistence type="predicted"/>
<gene>
    <name evidence="1" type="ORF">BT96DRAFT_769598</name>
</gene>
<feature type="non-terminal residue" evidence="1">
    <location>
        <position position="1"/>
    </location>
</feature>
<evidence type="ECO:0000313" key="2">
    <source>
        <dbReference type="Proteomes" id="UP000799118"/>
    </source>
</evidence>
<feature type="non-terminal residue" evidence="1">
    <location>
        <position position="293"/>
    </location>
</feature>
<dbReference type="OrthoDB" id="2404451at2759"/>
<dbReference type="Proteomes" id="UP000799118">
    <property type="component" value="Unassembled WGS sequence"/>
</dbReference>
<protein>
    <submittedName>
        <fullName evidence="1">Uncharacterized protein</fullName>
    </submittedName>
</protein>
<name>A0A6A4IEC8_9AGAR</name>
<accession>A0A6A4IEC8</accession>